<comment type="caution">
    <text evidence="2">The sequence shown here is derived from an EMBL/GenBank/DDBJ whole genome shotgun (WGS) entry which is preliminary data.</text>
</comment>
<dbReference type="AlphaFoldDB" id="A0A4C1XE97"/>
<dbReference type="Proteomes" id="UP000299102">
    <property type="component" value="Unassembled WGS sequence"/>
</dbReference>
<name>A0A4C1XE97_EUMVA</name>
<feature type="region of interest" description="Disordered" evidence="1">
    <location>
        <begin position="1"/>
        <end position="105"/>
    </location>
</feature>
<feature type="compositionally biased region" description="Basic and acidic residues" evidence="1">
    <location>
        <begin position="37"/>
        <end position="46"/>
    </location>
</feature>
<accession>A0A4C1XE97</accession>
<feature type="region of interest" description="Disordered" evidence="1">
    <location>
        <begin position="361"/>
        <end position="401"/>
    </location>
</feature>
<feature type="compositionally biased region" description="Polar residues" evidence="1">
    <location>
        <begin position="49"/>
        <end position="73"/>
    </location>
</feature>
<proteinExistence type="predicted"/>
<feature type="compositionally biased region" description="Basic and acidic residues" evidence="1">
    <location>
        <begin position="1"/>
        <end position="22"/>
    </location>
</feature>
<evidence type="ECO:0000313" key="3">
    <source>
        <dbReference type="Proteomes" id="UP000299102"/>
    </source>
</evidence>
<feature type="region of interest" description="Disordered" evidence="1">
    <location>
        <begin position="117"/>
        <end position="144"/>
    </location>
</feature>
<gene>
    <name evidence="2" type="ORF">EVAR_53215_1</name>
</gene>
<feature type="compositionally biased region" description="Polar residues" evidence="1">
    <location>
        <begin position="383"/>
        <end position="401"/>
    </location>
</feature>
<dbReference type="EMBL" id="BGZK01000810">
    <property type="protein sequence ID" value="GBP61302.1"/>
    <property type="molecule type" value="Genomic_DNA"/>
</dbReference>
<evidence type="ECO:0000313" key="2">
    <source>
        <dbReference type="EMBL" id="GBP61302.1"/>
    </source>
</evidence>
<feature type="compositionally biased region" description="Low complexity" evidence="1">
    <location>
        <begin position="74"/>
        <end position="92"/>
    </location>
</feature>
<reference evidence="2 3" key="1">
    <citation type="journal article" date="2019" name="Commun. Biol.">
        <title>The bagworm genome reveals a unique fibroin gene that provides high tensile strength.</title>
        <authorList>
            <person name="Kono N."/>
            <person name="Nakamura H."/>
            <person name="Ohtoshi R."/>
            <person name="Tomita M."/>
            <person name="Numata K."/>
            <person name="Arakawa K."/>
        </authorList>
    </citation>
    <scope>NUCLEOTIDE SEQUENCE [LARGE SCALE GENOMIC DNA]</scope>
</reference>
<keyword evidence="3" id="KW-1185">Reference proteome</keyword>
<evidence type="ECO:0000256" key="1">
    <source>
        <dbReference type="SAM" id="MobiDB-lite"/>
    </source>
</evidence>
<feature type="region of interest" description="Disordered" evidence="1">
    <location>
        <begin position="176"/>
        <end position="212"/>
    </location>
</feature>
<feature type="compositionally biased region" description="Basic and acidic residues" evidence="1">
    <location>
        <begin position="190"/>
        <end position="206"/>
    </location>
</feature>
<organism evidence="2 3">
    <name type="scientific">Eumeta variegata</name>
    <name type="common">Bagworm moth</name>
    <name type="synonym">Eumeta japonica</name>
    <dbReference type="NCBI Taxonomy" id="151549"/>
    <lineage>
        <taxon>Eukaryota</taxon>
        <taxon>Metazoa</taxon>
        <taxon>Ecdysozoa</taxon>
        <taxon>Arthropoda</taxon>
        <taxon>Hexapoda</taxon>
        <taxon>Insecta</taxon>
        <taxon>Pterygota</taxon>
        <taxon>Neoptera</taxon>
        <taxon>Endopterygota</taxon>
        <taxon>Lepidoptera</taxon>
        <taxon>Glossata</taxon>
        <taxon>Ditrysia</taxon>
        <taxon>Tineoidea</taxon>
        <taxon>Psychidae</taxon>
        <taxon>Oiketicinae</taxon>
        <taxon>Eumeta</taxon>
    </lineage>
</organism>
<sequence>MSQSADEARAARIQKYKEERRKQLTARTATLFSANVTERRPRKVEQVDSGDSVSHMKSSSELNISVASTSVPIRTTRTSRLRAAAASNSSDSSPRKSSRSSSVTSLLEDAKYKSLRNPIVDRDKSKLETNRRQSYEEKENLKRNSGRNLLEKEIGAIKTKTKHSISKNAIDKDKSKNLVISNKLSPGKESNSREDRGNVKHEDSKKPLTNNKLYKNKVFSQNVITSSRNRDKRLKETNLTIKNPPNPISSTRKNVKLKINDEEYELLNSSDEPMLKNYGHKIASFNDEELGLNVNDEAAKVKSETSVSVVPILTENGPRGLLGAVCVRKVERFSELLSNLCSPGEADLLFEDILAENGLGESLEPAHPQENADSHIHQGVRSVKNNRQMRSQSPHTHNTDE</sequence>
<dbReference type="OrthoDB" id="7484329at2759"/>
<protein>
    <submittedName>
        <fullName evidence="2">Uncharacterized protein</fullName>
    </submittedName>
</protein>
<feature type="compositionally biased region" description="Polar residues" evidence="1">
    <location>
        <begin position="25"/>
        <end position="36"/>
    </location>
</feature>
<feature type="compositionally biased region" description="Basic and acidic residues" evidence="1">
    <location>
        <begin position="119"/>
        <end position="142"/>
    </location>
</feature>